<dbReference type="GO" id="GO:0015347">
    <property type="term" value="F:sodium-independent organic anion transmembrane transporter activity"/>
    <property type="evidence" value="ECO:0007669"/>
    <property type="project" value="TreeGrafter"/>
</dbReference>
<dbReference type="InterPro" id="IPR020846">
    <property type="entry name" value="MFS_dom"/>
</dbReference>
<dbReference type="PANTHER" id="PTHR11388">
    <property type="entry name" value="ORGANIC ANION TRANSPORTER"/>
    <property type="match status" value="1"/>
</dbReference>
<keyword evidence="7" id="KW-1015">Disulfide bond</keyword>
<evidence type="ECO:0000256" key="4">
    <source>
        <dbReference type="ARBA" id="ARBA00022692"/>
    </source>
</evidence>
<feature type="transmembrane region" description="Helical" evidence="8">
    <location>
        <begin position="31"/>
        <end position="50"/>
    </location>
</feature>
<sequence>MILGLIVNGLINVVITTIEKRFGLRSRQTGLVASGYDIASSICLIPVTYFGGRVNSSKTRIIAIGLLFLGLGSLIFSIPHFLIGHYRVTIAETNTCSHQKDTVNKTILQYDNETMITNGIVNDDYENPSWFVWVFFIAQMLHGAGASPLFTLGVTYIDENVSKKMSSVYLGIYYTMAMMGPAIGYVVGGQLLLVYTDFLYTDSNELGLTSGSKAWIGAWWVGFLIAAILCFLLAIPISGYPKLLPGAEKLQQQKSSEAYNDNKMCTNAHQRTSSNYTKLKELPSATAVLLKNPTFFFLNLAGASEGMIIAGFAAFLPKQIENQFSISPVWSALIMGLITIPTGGGGTFLGGYLIKKFDLSCADIIKFCLIATATATAFTSCFLLSCPNLEFAGITIDYHKNQTYNDTSFNSDQLEFACNINCSCNRDIYDPVCGIDGVMYYNACFAGCSDESVTNDDIKSYVECDCIRPDSNLNHTSNFEAVNLICSSKCSYLPTFVILCFALMLFTFLATMPALSATLRCVYDDQRSFALGIQWIKVRLLGTIPAPMIFGALIDETCIFWQQQGDDLQSGACLVYENFYMSNTAIGGG</sequence>
<dbReference type="CDD" id="cd17403">
    <property type="entry name" value="MFS_SLCO4_OATP4"/>
    <property type="match status" value="1"/>
</dbReference>
<feature type="transmembrane region" description="Helical" evidence="8">
    <location>
        <begin position="130"/>
        <end position="156"/>
    </location>
</feature>
<feature type="transmembrane region" description="Helical" evidence="8">
    <location>
        <begin position="168"/>
        <end position="195"/>
    </location>
</feature>
<feature type="transmembrane region" description="Helical" evidence="8">
    <location>
        <begin position="364"/>
        <end position="385"/>
    </location>
</feature>
<evidence type="ECO:0000256" key="8">
    <source>
        <dbReference type="RuleBase" id="RU362056"/>
    </source>
</evidence>
<dbReference type="PROSITE" id="PS50850">
    <property type="entry name" value="MFS"/>
    <property type="match status" value="1"/>
</dbReference>
<comment type="subcellular location">
    <subcellularLocation>
        <location evidence="1 8">Cell membrane</location>
        <topology evidence="1 8">Multi-pass membrane protein</topology>
    </subcellularLocation>
</comment>
<dbReference type="EnsemblMetazoa" id="GBRI024592-RA">
    <property type="protein sequence ID" value="GBRI024592-PA"/>
    <property type="gene ID" value="GBRI024592"/>
</dbReference>
<dbReference type="GO" id="GO:0016323">
    <property type="term" value="C:basolateral plasma membrane"/>
    <property type="evidence" value="ECO:0007669"/>
    <property type="project" value="TreeGrafter"/>
</dbReference>
<keyword evidence="12" id="KW-1185">Reference proteome</keyword>
<reference evidence="12" key="1">
    <citation type="submission" date="2014-03" db="EMBL/GenBank/DDBJ databases">
        <authorList>
            <person name="Aksoy S."/>
            <person name="Warren W."/>
            <person name="Wilson R.K."/>
        </authorList>
    </citation>
    <scope>NUCLEOTIDE SEQUENCE [LARGE SCALE GENOMIC DNA]</scope>
    <source>
        <strain evidence="12">IAEA</strain>
    </source>
</reference>
<feature type="transmembrane region" description="Helical" evidence="8">
    <location>
        <begin position="295"/>
        <end position="317"/>
    </location>
</feature>
<evidence type="ECO:0000259" key="9">
    <source>
        <dbReference type="PROSITE" id="PS50850"/>
    </source>
</evidence>
<dbReference type="Pfam" id="PF03137">
    <property type="entry name" value="OATP"/>
    <property type="match status" value="1"/>
</dbReference>
<dbReference type="GO" id="GO:0043252">
    <property type="term" value="P:sodium-independent organic anion transport"/>
    <property type="evidence" value="ECO:0007669"/>
    <property type="project" value="TreeGrafter"/>
</dbReference>
<dbReference type="AlphaFoldDB" id="A0A1A9WM39"/>
<evidence type="ECO:0000256" key="2">
    <source>
        <dbReference type="ARBA" id="ARBA00009657"/>
    </source>
</evidence>
<feature type="transmembrane region" description="Helical" evidence="8">
    <location>
        <begin position="329"/>
        <end position="352"/>
    </location>
</feature>
<dbReference type="SUPFAM" id="SSF103473">
    <property type="entry name" value="MFS general substrate transporter"/>
    <property type="match status" value="1"/>
</dbReference>
<feature type="domain" description="Kazal-like" evidence="10">
    <location>
        <begin position="412"/>
        <end position="465"/>
    </location>
</feature>
<reference evidence="11" key="2">
    <citation type="submission" date="2020-05" db="UniProtKB">
        <authorList>
            <consortium name="EnsemblMetazoa"/>
        </authorList>
    </citation>
    <scope>IDENTIFICATION</scope>
    <source>
        <strain evidence="11">IAEA</strain>
    </source>
</reference>
<keyword evidence="5 8" id="KW-1133">Transmembrane helix</keyword>
<feature type="transmembrane region" description="Helical" evidence="8">
    <location>
        <begin position="62"/>
        <end position="83"/>
    </location>
</feature>
<keyword evidence="3" id="KW-1003">Cell membrane</keyword>
<evidence type="ECO:0000259" key="10">
    <source>
        <dbReference type="PROSITE" id="PS51465"/>
    </source>
</evidence>
<evidence type="ECO:0000256" key="7">
    <source>
        <dbReference type="ARBA" id="ARBA00023157"/>
    </source>
</evidence>
<dbReference type="PANTHER" id="PTHR11388:SF100">
    <property type="entry name" value="SOLUTE CARRIER ORGANIC ANION TRANSPORTER FAMILY MEMBER 4A1"/>
    <property type="match status" value="1"/>
</dbReference>
<keyword evidence="4 8" id="KW-0812">Transmembrane</keyword>
<dbReference type="PROSITE" id="PS51465">
    <property type="entry name" value="KAZAL_2"/>
    <property type="match status" value="1"/>
</dbReference>
<dbReference type="SUPFAM" id="SSF100895">
    <property type="entry name" value="Kazal-type serine protease inhibitors"/>
    <property type="match status" value="1"/>
</dbReference>
<keyword evidence="6 8" id="KW-0472">Membrane</keyword>
<dbReference type="NCBIfam" id="TIGR00805">
    <property type="entry name" value="oat"/>
    <property type="match status" value="1"/>
</dbReference>
<comment type="similarity">
    <text evidence="2 8">Belongs to the organo anion transporter (TC 2.A.60) family.</text>
</comment>
<dbReference type="Pfam" id="PF07648">
    <property type="entry name" value="Kazal_2"/>
    <property type="match status" value="1"/>
</dbReference>
<feature type="transmembrane region" description="Helical" evidence="8">
    <location>
        <begin position="492"/>
        <end position="510"/>
    </location>
</feature>
<dbReference type="Gene3D" id="1.20.1250.20">
    <property type="entry name" value="MFS general substrate transporter like domains"/>
    <property type="match status" value="1"/>
</dbReference>
<dbReference type="InterPro" id="IPR036058">
    <property type="entry name" value="Kazal_dom_sf"/>
</dbReference>
<dbReference type="InterPro" id="IPR036259">
    <property type="entry name" value="MFS_trans_sf"/>
</dbReference>
<evidence type="ECO:0000313" key="11">
    <source>
        <dbReference type="EnsemblMetazoa" id="GBRI024592-PA"/>
    </source>
</evidence>
<dbReference type="Proteomes" id="UP000091820">
    <property type="component" value="Unassembled WGS sequence"/>
</dbReference>
<dbReference type="VEuPathDB" id="VectorBase:GBRI024592"/>
<protein>
    <recommendedName>
        <fullName evidence="8">Solute carrier organic anion transporter family member</fullName>
    </recommendedName>
</protein>
<evidence type="ECO:0000256" key="1">
    <source>
        <dbReference type="ARBA" id="ARBA00004651"/>
    </source>
</evidence>
<feature type="transmembrane region" description="Helical" evidence="8">
    <location>
        <begin position="215"/>
        <end position="235"/>
    </location>
</feature>
<dbReference type="InterPro" id="IPR002350">
    <property type="entry name" value="Kazal_dom"/>
</dbReference>
<comment type="caution">
    <text evidence="8">Lacks conserved residue(s) required for the propagation of feature annotation.</text>
</comment>
<keyword evidence="8" id="KW-0406">Ion transport</keyword>
<dbReference type="GO" id="GO:0006811">
    <property type="term" value="P:monoatomic ion transport"/>
    <property type="evidence" value="ECO:0007669"/>
    <property type="project" value="UniProtKB-KW"/>
</dbReference>
<accession>A0A1A9WM39</accession>
<keyword evidence="8" id="KW-0813">Transport</keyword>
<organism evidence="11 12">
    <name type="scientific">Glossina brevipalpis</name>
    <dbReference type="NCBI Taxonomy" id="37001"/>
    <lineage>
        <taxon>Eukaryota</taxon>
        <taxon>Metazoa</taxon>
        <taxon>Ecdysozoa</taxon>
        <taxon>Arthropoda</taxon>
        <taxon>Hexapoda</taxon>
        <taxon>Insecta</taxon>
        <taxon>Pterygota</taxon>
        <taxon>Neoptera</taxon>
        <taxon>Endopterygota</taxon>
        <taxon>Diptera</taxon>
        <taxon>Brachycera</taxon>
        <taxon>Muscomorpha</taxon>
        <taxon>Hippoboscoidea</taxon>
        <taxon>Glossinidae</taxon>
        <taxon>Glossina</taxon>
    </lineage>
</organism>
<evidence type="ECO:0000313" key="12">
    <source>
        <dbReference type="Proteomes" id="UP000091820"/>
    </source>
</evidence>
<evidence type="ECO:0000256" key="5">
    <source>
        <dbReference type="ARBA" id="ARBA00022989"/>
    </source>
</evidence>
<dbReference type="Gene3D" id="3.30.60.30">
    <property type="match status" value="1"/>
</dbReference>
<proteinExistence type="inferred from homology"/>
<evidence type="ECO:0000256" key="6">
    <source>
        <dbReference type="ARBA" id="ARBA00023136"/>
    </source>
</evidence>
<dbReference type="InterPro" id="IPR004156">
    <property type="entry name" value="OATP"/>
</dbReference>
<feature type="domain" description="Major facilitator superfamily (MFS) profile" evidence="9">
    <location>
        <begin position="1"/>
        <end position="589"/>
    </location>
</feature>
<evidence type="ECO:0000256" key="3">
    <source>
        <dbReference type="ARBA" id="ARBA00022475"/>
    </source>
</evidence>
<name>A0A1A9WM39_9MUSC</name>